<dbReference type="Proteomes" id="UP001347796">
    <property type="component" value="Unassembled WGS sequence"/>
</dbReference>
<dbReference type="PANTHER" id="PTHR46830">
    <property type="entry name" value="TRANSFERASE, PUTATIVE-RELATED"/>
    <property type="match status" value="1"/>
</dbReference>
<protein>
    <submittedName>
        <fullName evidence="1">Uncharacterized protein</fullName>
    </submittedName>
</protein>
<keyword evidence="2" id="KW-1185">Reference proteome</keyword>
<evidence type="ECO:0000313" key="2">
    <source>
        <dbReference type="Proteomes" id="UP001347796"/>
    </source>
</evidence>
<dbReference type="AlphaFoldDB" id="A0AAN8JJN6"/>
<dbReference type="EMBL" id="JAZGQO010000008">
    <property type="protein sequence ID" value="KAK6178972.1"/>
    <property type="molecule type" value="Genomic_DNA"/>
</dbReference>
<accession>A0AAN8JJN6</accession>
<comment type="caution">
    <text evidence="1">The sequence shown here is derived from an EMBL/GenBank/DDBJ whole genome shotgun (WGS) entry which is preliminary data.</text>
</comment>
<sequence length="434" mass="50313">MAILKIIQPDEIIFHYVRLPIKREHNSATWIEDLQREVTILTFEPKPDVQLCQQFYADRSFTDTHISGLFIDHNVVISNLTREHAVDKLKYTCNSHDEYTCNKHSRNPPNKQIIIKASQTSKKQNNHYSNTEVINCPTLEEFYRSWNSFSCVEIMKNINVDDILYGDAHFVKLARSILYGSEKPVEPISSIDNLIPVNGHVITERFSFLTYVSIYSAVKIGGFKFIFFHGKYKPTSQFWDKLQTLDAQIVFVAVDFEQFPTSTHSLLQYSFYLLLQYGGVVFRENVIWLKPLTIEIRKYDTVASLMNPTEISTGGRINFNILMAKTGSKFLQGLIPLHQQLSRDYSKTETDFALNAYHLYEQQPSTLFLFEDLMYTVNCDQKECFSKRDNPRQNDKLAVFLQFSASKTQLNFNAEHLGQFRQLDSGINIILNDV</sequence>
<reference evidence="1 2" key="1">
    <citation type="submission" date="2024-01" db="EMBL/GenBank/DDBJ databases">
        <title>The genome of the rayed Mediterranean limpet Patella caerulea (Linnaeus, 1758).</title>
        <authorList>
            <person name="Anh-Thu Weber A."/>
            <person name="Halstead-Nussloch G."/>
        </authorList>
    </citation>
    <scope>NUCLEOTIDE SEQUENCE [LARGE SCALE GENOMIC DNA]</scope>
    <source>
        <strain evidence="1">AATW-2023a</strain>
        <tissue evidence="1">Whole specimen</tissue>
    </source>
</reference>
<organism evidence="1 2">
    <name type="scientific">Patella caerulea</name>
    <name type="common">Rayed Mediterranean limpet</name>
    <dbReference type="NCBI Taxonomy" id="87958"/>
    <lineage>
        <taxon>Eukaryota</taxon>
        <taxon>Metazoa</taxon>
        <taxon>Spiralia</taxon>
        <taxon>Lophotrochozoa</taxon>
        <taxon>Mollusca</taxon>
        <taxon>Gastropoda</taxon>
        <taxon>Patellogastropoda</taxon>
        <taxon>Patelloidea</taxon>
        <taxon>Patellidae</taxon>
        <taxon>Patella</taxon>
    </lineage>
</organism>
<proteinExistence type="predicted"/>
<gene>
    <name evidence="1" type="ORF">SNE40_011438</name>
</gene>
<dbReference type="PANTHER" id="PTHR46830:SF1">
    <property type="entry name" value="ALPHA-1,4-N-ACETYLGLUCOSAMINYLTRANSFERASE"/>
    <property type="match status" value="1"/>
</dbReference>
<name>A0AAN8JJN6_PATCE</name>
<evidence type="ECO:0000313" key="1">
    <source>
        <dbReference type="EMBL" id="KAK6178972.1"/>
    </source>
</evidence>